<organism evidence="2 3">
    <name type="scientific">Glomus cerebriforme</name>
    <dbReference type="NCBI Taxonomy" id="658196"/>
    <lineage>
        <taxon>Eukaryota</taxon>
        <taxon>Fungi</taxon>
        <taxon>Fungi incertae sedis</taxon>
        <taxon>Mucoromycota</taxon>
        <taxon>Glomeromycotina</taxon>
        <taxon>Glomeromycetes</taxon>
        <taxon>Glomerales</taxon>
        <taxon>Glomeraceae</taxon>
        <taxon>Glomus</taxon>
    </lineage>
</organism>
<protein>
    <submittedName>
        <fullName evidence="2">Uncharacterized protein</fullName>
    </submittedName>
</protein>
<feature type="region of interest" description="Disordered" evidence="1">
    <location>
        <begin position="1"/>
        <end position="24"/>
    </location>
</feature>
<dbReference type="OrthoDB" id="2383576at2759"/>
<evidence type="ECO:0000313" key="3">
    <source>
        <dbReference type="Proteomes" id="UP000265703"/>
    </source>
</evidence>
<gene>
    <name evidence="2" type="ORF">C1645_826197</name>
</gene>
<dbReference type="SUPFAM" id="SSF53098">
    <property type="entry name" value="Ribonuclease H-like"/>
    <property type="match status" value="1"/>
</dbReference>
<evidence type="ECO:0000256" key="1">
    <source>
        <dbReference type="SAM" id="MobiDB-lite"/>
    </source>
</evidence>
<feature type="compositionally biased region" description="Basic and acidic residues" evidence="1">
    <location>
        <begin position="255"/>
        <end position="295"/>
    </location>
</feature>
<feature type="compositionally biased region" description="Polar residues" evidence="1">
    <location>
        <begin position="296"/>
        <end position="307"/>
    </location>
</feature>
<proteinExistence type="predicted"/>
<sequence length="334" mass="38607">MPSSSKSKKRASEDTASSLNKKQSTGNTRESLVWVDISNKTSWVWKHFKLATDGRTYCFYTETIDDIEKICDFSCAYNSQTSSTKAVYQMELRDILLCVEQIKYPHTSDHIRETIKNKLEEFNLIDKITTVITDNEAQAELNAKFGEKYDSQNQLSNENQNEMLEECANKMGSTLASWQRLKKLKPAIKRVLLNLSIETDYQNATEFLGDQKYCTISLIYPTIQALKFSYAPDNNDNNKNDDDEEENSENGDNEDNNKSNNEDDDDERKGLKEKTTTLLRSEYKKERQEDLKETNTETNSQSKQTFASRVFGLPQSQIPIYEEFSYYLDEIKTP</sequence>
<reference evidence="2 3" key="1">
    <citation type="submission" date="2018-06" db="EMBL/GenBank/DDBJ databases">
        <title>Comparative genomics reveals the genomic features of Rhizophagus irregularis, R. cerebriforme, R. diaphanum and Gigaspora rosea, and their symbiotic lifestyle signature.</title>
        <authorList>
            <person name="Morin E."/>
            <person name="San Clemente H."/>
            <person name="Chen E.C.H."/>
            <person name="De La Providencia I."/>
            <person name="Hainaut M."/>
            <person name="Kuo A."/>
            <person name="Kohler A."/>
            <person name="Murat C."/>
            <person name="Tang N."/>
            <person name="Roy S."/>
            <person name="Loubradou J."/>
            <person name="Henrissat B."/>
            <person name="Grigoriev I.V."/>
            <person name="Corradi N."/>
            <person name="Roux C."/>
            <person name="Martin F.M."/>
        </authorList>
    </citation>
    <scope>NUCLEOTIDE SEQUENCE [LARGE SCALE GENOMIC DNA]</scope>
    <source>
        <strain evidence="2 3">DAOM 227022</strain>
    </source>
</reference>
<name>A0A397SVA0_9GLOM</name>
<dbReference type="STRING" id="658196.A0A397SVA0"/>
<accession>A0A397SVA0</accession>
<dbReference type="EMBL" id="QKYT01000258">
    <property type="protein sequence ID" value="RIA88556.1"/>
    <property type="molecule type" value="Genomic_DNA"/>
</dbReference>
<dbReference type="Proteomes" id="UP000265703">
    <property type="component" value="Unassembled WGS sequence"/>
</dbReference>
<feature type="region of interest" description="Disordered" evidence="1">
    <location>
        <begin position="231"/>
        <end position="309"/>
    </location>
</feature>
<evidence type="ECO:0000313" key="2">
    <source>
        <dbReference type="EMBL" id="RIA88556.1"/>
    </source>
</evidence>
<comment type="caution">
    <text evidence="2">The sequence shown here is derived from an EMBL/GenBank/DDBJ whole genome shotgun (WGS) entry which is preliminary data.</text>
</comment>
<dbReference type="AlphaFoldDB" id="A0A397SVA0"/>
<dbReference type="InterPro" id="IPR012337">
    <property type="entry name" value="RNaseH-like_sf"/>
</dbReference>
<keyword evidence="3" id="KW-1185">Reference proteome</keyword>
<feature type="compositionally biased region" description="Polar residues" evidence="1">
    <location>
        <begin position="14"/>
        <end position="24"/>
    </location>
</feature>
<feature type="compositionally biased region" description="Acidic residues" evidence="1">
    <location>
        <begin position="241"/>
        <end position="254"/>
    </location>
</feature>